<accession>A0A7L4YLY2</accession>
<gene>
    <name evidence="2" type="ORF">EK0264_04150</name>
</gene>
<name>A0A7L4YLY2_9ACTN</name>
<dbReference type="RefSeq" id="WP_159543231.1">
    <property type="nucleotide sequence ID" value="NZ_CP047156.1"/>
</dbReference>
<sequence>MGSRWDEVKRELGINLRAGFQARRDPGGANYSNIRDRAAEIRDEKNARAARLRLEQQTAYWEQKLGGGKRGTIKSVFKPDLGYTDIYYNGVGKPDGPGHGHIRVFEDGTETIVREPYDPTGGHPAKREATLMDDWLNDRREPGN</sequence>
<evidence type="ECO:0000313" key="2">
    <source>
        <dbReference type="EMBL" id="QHB99556.1"/>
    </source>
</evidence>
<dbReference type="Proteomes" id="UP000463857">
    <property type="component" value="Chromosome"/>
</dbReference>
<protein>
    <submittedName>
        <fullName evidence="2">Uncharacterized protein</fullName>
    </submittedName>
</protein>
<dbReference type="AlphaFoldDB" id="A0A7L4YLY2"/>
<feature type="region of interest" description="Disordered" evidence="1">
    <location>
        <begin position="113"/>
        <end position="144"/>
    </location>
</feature>
<dbReference type="InParanoid" id="A0A7L4YLY2"/>
<dbReference type="KEGG" id="eke:EK0264_04150"/>
<evidence type="ECO:0000313" key="3">
    <source>
        <dbReference type="Proteomes" id="UP000463857"/>
    </source>
</evidence>
<evidence type="ECO:0000256" key="1">
    <source>
        <dbReference type="SAM" id="MobiDB-lite"/>
    </source>
</evidence>
<dbReference type="EMBL" id="CP047156">
    <property type="protein sequence ID" value="QHB99556.1"/>
    <property type="molecule type" value="Genomic_DNA"/>
</dbReference>
<feature type="compositionally biased region" description="Basic and acidic residues" evidence="1">
    <location>
        <begin position="125"/>
        <end position="144"/>
    </location>
</feature>
<organism evidence="2 3">
    <name type="scientific">Epidermidibacterium keratini</name>
    <dbReference type="NCBI Taxonomy" id="1891644"/>
    <lineage>
        <taxon>Bacteria</taxon>
        <taxon>Bacillati</taxon>
        <taxon>Actinomycetota</taxon>
        <taxon>Actinomycetes</taxon>
        <taxon>Sporichthyales</taxon>
        <taxon>Sporichthyaceae</taxon>
        <taxon>Epidermidibacterium</taxon>
    </lineage>
</organism>
<dbReference type="OrthoDB" id="9811023at2"/>
<reference evidence="2 3" key="1">
    <citation type="journal article" date="2018" name="Int. J. Syst. Evol. Microbiol.">
        <title>Epidermidibacterium keratini gen. nov., sp. nov., a member of the family Sporichthyaceae, isolated from keratin epidermis.</title>
        <authorList>
            <person name="Lee D.G."/>
            <person name="Trujillo M.E."/>
            <person name="Kang S."/>
            <person name="Nam J.J."/>
            <person name="Kim Y.J."/>
        </authorList>
    </citation>
    <scope>NUCLEOTIDE SEQUENCE [LARGE SCALE GENOMIC DNA]</scope>
    <source>
        <strain evidence="2 3">EPI-7</strain>
    </source>
</reference>
<proteinExistence type="predicted"/>
<keyword evidence="3" id="KW-1185">Reference proteome</keyword>